<keyword evidence="2" id="KW-0812">Transmembrane</keyword>
<dbReference type="InterPro" id="IPR043708">
    <property type="entry name" value="DUF5648"/>
</dbReference>
<protein>
    <recommendedName>
        <fullName evidence="3">DUF5648 domain-containing protein</fullName>
    </recommendedName>
</protein>
<evidence type="ECO:0000313" key="5">
    <source>
        <dbReference type="WBParaSite" id="scaffold19422_cov390.g19221"/>
    </source>
</evidence>
<feature type="region of interest" description="Disordered" evidence="1">
    <location>
        <begin position="129"/>
        <end position="179"/>
    </location>
</feature>
<dbReference type="WBParaSite" id="scaffold19422_cov390.g19221">
    <property type="protein sequence ID" value="scaffold19422_cov390.g19221"/>
    <property type="gene ID" value="scaffold19422_cov390.g19221"/>
</dbReference>
<reference evidence="5" key="1">
    <citation type="submission" date="2022-11" db="UniProtKB">
        <authorList>
            <consortium name="WormBaseParasite"/>
        </authorList>
    </citation>
    <scope>IDENTIFICATION</scope>
</reference>
<keyword evidence="4" id="KW-1185">Reference proteome</keyword>
<evidence type="ECO:0000313" key="4">
    <source>
        <dbReference type="Proteomes" id="UP000887561"/>
    </source>
</evidence>
<feature type="compositionally biased region" description="Acidic residues" evidence="1">
    <location>
        <begin position="160"/>
        <end position="169"/>
    </location>
</feature>
<feature type="domain" description="DUF5648" evidence="3">
    <location>
        <begin position="208"/>
        <end position="328"/>
    </location>
</feature>
<organism evidence="4 5">
    <name type="scientific">Meloidogyne javanica</name>
    <name type="common">Root-knot nematode worm</name>
    <dbReference type="NCBI Taxonomy" id="6303"/>
    <lineage>
        <taxon>Eukaryota</taxon>
        <taxon>Metazoa</taxon>
        <taxon>Ecdysozoa</taxon>
        <taxon>Nematoda</taxon>
        <taxon>Chromadorea</taxon>
        <taxon>Rhabditida</taxon>
        <taxon>Tylenchina</taxon>
        <taxon>Tylenchomorpha</taxon>
        <taxon>Tylenchoidea</taxon>
        <taxon>Meloidogynidae</taxon>
        <taxon>Meloidogyninae</taxon>
        <taxon>Meloidogyne</taxon>
        <taxon>Meloidogyne incognita group</taxon>
    </lineage>
</organism>
<accession>A0A915LUE6</accession>
<keyword evidence="2" id="KW-1133">Transmembrane helix</keyword>
<feature type="transmembrane region" description="Helical" evidence="2">
    <location>
        <begin position="413"/>
        <end position="430"/>
    </location>
</feature>
<dbReference type="AlphaFoldDB" id="A0A915LUE6"/>
<evidence type="ECO:0000259" key="3">
    <source>
        <dbReference type="Pfam" id="PF18885"/>
    </source>
</evidence>
<proteinExistence type="predicted"/>
<dbReference type="Pfam" id="PF18885">
    <property type="entry name" value="DUF5648"/>
    <property type="match status" value="1"/>
</dbReference>
<evidence type="ECO:0000256" key="2">
    <source>
        <dbReference type="SAM" id="Phobius"/>
    </source>
</evidence>
<feature type="transmembrane region" description="Helical" evidence="2">
    <location>
        <begin position="348"/>
        <end position="366"/>
    </location>
</feature>
<evidence type="ECO:0000256" key="1">
    <source>
        <dbReference type="SAM" id="MobiDB-lite"/>
    </source>
</evidence>
<sequence length="431" mass="48750">METTIPNPANIVDIPSSNKFGESLGVMGRQPYPLMMTLIRTTTTTTILPPTPEWVRSVEESFLAGEQLGGSGEKKEIIGEKPHGDGWRILSTIGPPSPMPIPPILPPFQPLQPFQPVGEKEKEIINKIGGGGSGGSNPLDPLPIKPGVIGIRNGTRINSQEEDEEEEEIDKSSNLIENNKGPKQKISAFLGVIQLPPGAAINIKERTKPQILNHFYTTERLEQHLMGAQGFVMEPSMGYLGKNQIDPNCTCIRPLYRLYSEFAKDHFLTSNEDEKNIAETLLGYSFERILGYCTKEPGCGAYLPLYRFYNAINKDHFYTIDQQEMHYYKTHSELAFGISQREAHIRQIIIFIFRFALGIFFSAHLWDFMFNPIWMHGYLWSLNQPYLMEGGDSLSEKSALDILEYQNKFYGPWHQMGYSLLSTLGTWLILR</sequence>
<dbReference type="Proteomes" id="UP000887561">
    <property type="component" value="Unplaced"/>
</dbReference>
<keyword evidence="2" id="KW-0472">Membrane</keyword>
<name>A0A915LUE6_MELJA</name>